<evidence type="ECO:0000313" key="1">
    <source>
        <dbReference type="EMBL" id="KAE9325203.1"/>
    </source>
</evidence>
<accession>A0A6A4EJP3</accession>
<reference evidence="1 2" key="1">
    <citation type="submission" date="2018-08" db="EMBL/GenBank/DDBJ databases">
        <title>Genomic investigation of the strawberry pathogen Phytophthora fragariae indicates pathogenicity is determined by transcriptional variation in three key races.</title>
        <authorList>
            <person name="Adams T.M."/>
            <person name="Armitage A.D."/>
            <person name="Sobczyk M.K."/>
            <person name="Bates H.J."/>
            <person name="Dunwell J.M."/>
            <person name="Nellist C.F."/>
            <person name="Harrison R.J."/>
        </authorList>
    </citation>
    <scope>NUCLEOTIDE SEQUENCE [LARGE SCALE GENOMIC DNA]</scope>
    <source>
        <strain evidence="1 2">A4</strain>
    </source>
</reference>
<sequence length="367" mass="40911">MRYRLARCSCKACAQEAPHAKCPWRGKTLHCKKLHTVDIFETGKHVTEIRAPTQSRLSAEMKDFARTMTAQGLTPIRIRNGIMRGFNLAPEDLPALAKVQRFCQHYASSKLGSNDYLKEMRKLVQDAAFNSEMDELESFTFTQDTDAGGLPVVGNGSNQNPFVVGITTKRLLMQASRDARLFNLHVDATFKLNHLGNSVIVVGLSDCARAFHLVALFVSSQRKEVHYIEMFRALHSFYSVTGNEVIVDKVLGDADDAQFNGIRQVFRGNAEFLTCCTSESLSGKTFASQPVIPASTLRRSKQLAAANLLHEYMPTRGSMEFLLDDDDLTIPPESMRVISKPCPRVFDLEVGRTHEALMVTAQQGVHL</sequence>
<name>A0A6A4EJP3_9STRA</name>
<dbReference type="Proteomes" id="UP000437068">
    <property type="component" value="Unassembled WGS sequence"/>
</dbReference>
<evidence type="ECO:0000313" key="2">
    <source>
        <dbReference type="Proteomes" id="UP000437068"/>
    </source>
</evidence>
<dbReference type="AlphaFoldDB" id="A0A6A4EJP3"/>
<comment type="caution">
    <text evidence="1">The sequence shown here is derived from an EMBL/GenBank/DDBJ whole genome shotgun (WGS) entry which is preliminary data.</text>
</comment>
<protein>
    <submittedName>
        <fullName evidence="1">Uncharacterized protein</fullName>
    </submittedName>
</protein>
<dbReference type="EMBL" id="QXGE01000093">
    <property type="protein sequence ID" value="KAE9325203.1"/>
    <property type="molecule type" value="Genomic_DNA"/>
</dbReference>
<organism evidence="1 2">
    <name type="scientific">Phytophthora fragariae</name>
    <dbReference type="NCBI Taxonomy" id="53985"/>
    <lineage>
        <taxon>Eukaryota</taxon>
        <taxon>Sar</taxon>
        <taxon>Stramenopiles</taxon>
        <taxon>Oomycota</taxon>
        <taxon>Peronosporomycetes</taxon>
        <taxon>Peronosporales</taxon>
        <taxon>Peronosporaceae</taxon>
        <taxon>Phytophthora</taxon>
    </lineage>
</organism>
<proteinExistence type="predicted"/>
<gene>
    <name evidence="1" type="ORF">PF001_g3054</name>
</gene>